<proteinExistence type="predicted"/>
<reference evidence="7" key="1">
    <citation type="journal article" date="2018" name="Science">
        <title>A primordial and reversible TCA cycle in a facultatively chemolithoautotrophic thermophile.</title>
        <authorList>
            <person name="Nunoura T."/>
            <person name="Chikaraishi Y."/>
            <person name="Izaki R."/>
            <person name="Suwa T."/>
            <person name="Sato T."/>
            <person name="Harada T."/>
            <person name="Mori K."/>
            <person name="Kato Y."/>
            <person name="Miyazaki M."/>
            <person name="Shimamura S."/>
            <person name="Yanagawa K."/>
            <person name="Shuto A."/>
            <person name="Ohkouchi N."/>
            <person name="Fujita N."/>
            <person name="Takaki Y."/>
            <person name="Atomi H."/>
            <person name="Takai K."/>
        </authorList>
    </citation>
    <scope>NUCLEOTIDE SEQUENCE [LARGE SCALE GENOMIC DNA]</scope>
    <source>
        <strain evidence="7">DSM 17441 / JCM 13301 / NBRC 103674 / ABI70S6</strain>
    </source>
</reference>
<dbReference type="AlphaFoldDB" id="A0A0S3QT69"/>
<dbReference type="OrthoDB" id="9806894at2"/>
<dbReference type="Proteomes" id="UP000063234">
    <property type="component" value="Chromosome"/>
</dbReference>
<evidence type="ECO:0000313" key="6">
    <source>
        <dbReference type="EMBL" id="BAT71519.1"/>
    </source>
</evidence>
<dbReference type="RefSeq" id="WP_068549514.1">
    <property type="nucleotide sequence ID" value="NZ_AP013035.1"/>
</dbReference>
<evidence type="ECO:0000256" key="1">
    <source>
        <dbReference type="ARBA" id="ARBA00004141"/>
    </source>
</evidence>
<evidence type="ECO:0000256" key="3">
    <source>
        <dbReference type="ARBA" id="ARBA00022989"/>
    </source>
</evidence>
<dbReference type="STRING" id="1298851.TST_0714"/>
<dbReference type="Pfam" id="PF02674">
    <property type="entry name" value="Colicin_V"/>
    <property type="match status" value="1"/>
</dbReference>
<feature type="transmembrane region" description="Helical" evidence="5">
    <location>
        <begin position="6"/>
        <end position="23"/>
    </location>
</feature>
<dbReference type="PANTHER" id="PTHR36926">
    <property type="entry name" value="COLICIN V PRODUCTION PROTEIN"/>
    <property type="match status" value="1"/>
</dbReference>
<keyword evidence="7" id="KW-1185">Reference proteome</keyword>
<protein>
    <submittedName>
        <fullName evidence="6">Membrane protein required for colicin V production</fullName>
    </submittedName>
</protein>
<gene>
    <name evidence="6" type="primary">cvpA</name>
    <name evidence="6" type="ORF">TST_0714</name>
</gene>
<dbReference type="GO" id="GO:0009403">
    <property type="term" value="P:toxin biosynthetic process"/>
    <property type="evidence" value="ECO:0007669"/>
    <property type="project" value="InterPro"/>
</dbReference>
<evidence type="ECO:0000256" key="5">
    <source>
        <dbReference type="SAM" id="Phobius"/>
    </source>
</evidence>
<dbReference type="GO" id="GO:0016020">
    <property type="term" value="C:membrane"/>
    <property type="evidence" value="ECO:0007669"/>
    <property type="project" value="UniProtKB-SubCell"/>
</dbReference>
<dbReference type="PANTHER" id="PTHR36926:SF1">
    <property type="entry name" value="COLICIN V PRODUCTION PROTEIN"/>
    <property type="match status" value="1"/>
</dbReference>
<dbReference type="KEGG" id="ttk:TST_0714"/>
<feature type="transmembrane region" description="Helical" evidence="5">
    <location>
        <begin position="30"/>
        <end position="48"/>
    </location>
</feature>
<feature type="transmembrane region" description="Helical" evidence="5">
    <location>
        <begin position="68"/>
        <end position="85"/>
    </location>
</feature>
<accession>A0A0S3QT69</accession>
<dbReference type="EMBL" id="AP013035">
    <property type="protein sequence ID" value="BAT71519.1"/>
    <property type="molecule type" value="Genomic_DNA"/>
</dbReference>
<keyword evidence="3 5" id="KW-1133">Transmembrane helix</keyword>
<comment type="subcellular location">
    <subcellularLocation>
        <location evidence="1">Membrane</location>
        <topology evidence="1">Multi-pass membrane protein</topology>
    </subcellularLocation>
</comment>
<evidence type="ECO:0000256" key="2">
    <source>
        <dbReference type="ARBA" id="ARBA00022692"/>
    </source>
</evidence>
<keyword evidence="2 5" id="KW-0812">Transmembrane</keyword>
<evidence type="ECO:0000256" key="4">
    <source>
        <dbReference type="ARBA" id="ARBA00023136"/>
    </source>
</evidence>
<evidence type="ECO:0000313" key="7">
    <source>
        <dbReference type="Proteomes" id="UP000063234"/>
    </source>
</evidence>
<dbReference type="InterPro" id="IPR003825">
    <property type="entry name" value="Colicin-V_CvpA"/>
</dbReference>
<sequence length="184" mass="21079">MVLTPFDFIVLGFILIFGILGLLRGILRELVNIVSHILAIIISFRFHPQVYNSLKSIFPKSYQGTGKVVTFILIYIAVLVVCFVIEKLIRIAIEKLRLGFVDRLLGFIFGALKGFVISVVLFIILVTFIPDMEKTLQKCLTYPLLKRGSDFVLQLSPQEFRDKFINKGLIKELQEKIEKSRKVM</sequence>
<keyword evidence="4 5" id="KW-0472">Membrane</keyword>
<dbReference type="InterPro" id="IPR052719">
    <property type="entry name" value="CvpA-like"/>
</dbReference>
<organism evidence="6 7">
    <name type="scientific">Thermosulfidibacter takaii (strain DSM 17441 / JCM 13301 / NBRC 103674 / ABI70S6)</name>
    <dbReference type="NCBI Taxonomy" id="1298851"/>
    <lineage>
        <taxon>Bacteria</taxon>
        <taxon>Pseudomonadati</taxon>
        <taxon>Thermosulfidibacterota</taxon>
        <taxon>Thermosulfidibacteria</taxon>
        <taxon>Thermosulfidibacterales</taxon>
        <taxon>Thermosulfidibacteraceae</taxon>
    </lineage>
</organism>
<name>A0A0S3QT69_THET7</name>
<feature type="transmembrane region" description="Helical" evidence="5">
    <location>
        <begin position="105"/>
        <end position="129"/>
    </location>
</feature>